<dbReference type="GO" id="GO:0000976">
    <property type="term" value="F:transcription cis-regulatory region binding"/>
    <property type="evidence" value="ECO:0007669"/>
    <property type="project" value="TreeGrafter"/>
</dbReference>
<dbReference type="Proteomes" id="UP000295511">
    <property type="component" value="Unassembled WGS sequence"/>
</dbReference>
<dbReference type="PANTHER" id="PTHR30146">
    <property type="entry name" value="LACI-RELATED TRANSCRIPTIONAL REPRESSOR"/>
    <property type="match status" value="1"/>
</dbReference>
<keyword evidence="2" id="KW-0238">DNA-binding</keyword>
<dbReference type="CDD" id="cd06267">
    <property type="entry name" value="PBP1_LacI_sugar_binding-like"/>
    <property type="match status" value="1"/>
</dbReference>
<dbReference type="OrthoDB" id="37081at2"/>
<accession>A0A4R5K7V8</accession>
<organism evidence="5 6">
    <name type="scientific">Arthrobacter terricola</name>
    <dbReference type="NCBI Taxonomy" id="2547396"/>
    <lineage>
        <taxon>Bacteria</taxon>
        <taxon>Bacillati</taxon>
        <taxon>Actinomycetota</taxon>
        <taxon>Actinomycetes</taxon>
        <taxon>Micrococcales</taxon>
        <taxon>Micrococcaceae</taxon>
        <taxon>Arthrobacter</taxon>
    </lineage>
</organism>
<dbReference type="InterPro" id="IPR028082">
    <property type="entry name" value="Peripla_BP_I"/>
</dbReference>
<dbReference type="InterPro" id="IPR046335">
    <property type="entry name" value="LacI/GalR-like_sensor"/>
</dbReference>
<dbReference type="CDD" id="cd01392">
    <property type="entry name" value="HTH_LacI"/>
    <property type="match status" value="1"/>
</dbReference>
<keyword evidence="6" id="KW-1185">Reference proteome</keyword>
<evidence type="ECO:0000313" key="6">
    <source>
        <dbReference type="Proteomes" id="UP000295511"/>
    </source>
</evidence>
<evidence type="ECO:0000256" key="3">
    <source>
        <dbReference type="ARBA" id="ARBA00023163"/>
    </source>
</evidence>
<evidence type="ECO:0000313" key="5">
    <source>
        <dbReference type="EMBL" id="TDF91191.1"/>
    </source>
</evidence>
<dbReference type="SUPFAM" id="SSF53822">
    <property type="entry name" value="Periplasmic binding protein-like I"/>
    <property type="match status" value="1"/>
</dbReference>
<dbReference type="Pfam" id="PF00356">
    <property type="entry name" value="LacI"/>
    <property type="match status" value="1"/>
</dbReference>
<evidence type="ECO:0000259" key="4">
    <source>
        <dbReference type="PROSITE" id="PS50932"/>
    </source>
</evidence>
<dbReference type="Gene3D" id="3.40.50.2300">
    <property type="match status" value="2"/>
</dbReference>
<name>A0A4R5K7V8_9MICC</name>
<dbReference type="AlphaFoldDB" id="A0A4R5K7V8"/>
<dbReference type="SUPFAM" id="SSF47413">
    <property type="entry name" value="lambda repressor-like DNA-binding domains"/>
    <property type="match status" value="1"/>
</dbReference>
<evidence type="ECO:0000256" key="2">
    <source>
        <dbReference type="ARBA" id="ARBA00023125"/>
    </source>
</evidence>
<evidence type="ECO:0000256" key="1">
    <source>
        <dbReference type="ARBA" id="ARBA00023015"/>
    </source>
</evidence>
<feature type="domain" description="HTH lacI-type" evidence="4">
    <location>
        <begin position="15"/>
        <end position="70"/>
    </location>
</feature>
<reference evidence="5 6" key="1">
    <citation type="submission" date="2019-03" db="EMBL/GenBank/DDBJ databases">
        <title>Whole genome sequence of Arthrobacter sp JH1-1.</title>
        <authorList>
            <person name="Trinh H.N."/>
        </authorList>
    </citation>
    <scope>NUCLEOTIDE SEQUENCE [LARGE SCALE GENOMIC DNA]</scope>
    <source>
        <strain evidence="5 6">JH1-1</strain>
    </source>
</reference>
<protein>
    <submittedName>
        <fullName evidence="5">LacI family transcriptional regulator</fullName>
    </submittedName>
</protein>
<gene>
    <name evidence="5" type="ORF">E1809_21520</name>
</gene>
<keyword evidence="3" id="KW-0804">Transcription</keyword>
<comment type="caution">
    <text evidence="5">The sequence shown here is derived from an EMBL/GenBank/DDBJ whole genome shotgun (WGS) entry which is preliminary data.</text>
</comment>
<sequence length="342" mass="35832">MVAMSQRSAPAKPSATLKDVAKLAGVSTAVVSYVVNGGPKNVSPLSEAKVREAIRMLGYRPNAAARALRSGSAEMLGIVVPDITNPFFASLAHAVEEAAAARGYALTIANSGHSLAVERRLVENLASRRVDGVFLCSIVAEPDLRDLESAEIPAVLLSYTGEESDHCSVGVGLEDGGRLAVEHLIGHGHGDIGLIMGSLVGGVLDGRETGWRAALEDAGLRPGPIMRIPFTREGGYQAGEWFLNATSRPSAVFVSSDLQAVGFLRALHDSGVQVPSDLAVVSFDGSKEAEYSIPRLTTVAQPVEEMALAAVEALLGNGGPQHSRTFPVTLIRRASCGCVSER</sequence>
<dbReference type="InterPro" id="IPR010982">
    <property type="entry name" value="Lambda_DNA-bd_dom_sf"/>
</dbReference>
<dbReference type="Pfam" id="PF13377">
    <property type="entry name" value="Peripla_BP_3"/>
    <property type="match status" value="1"/>
</dbReference>
<dbReference type="Gene3D" id="1.10.260.40">
    <property type="entry name" value="lambda repressor-like DNA-binding domains"/>
    <property type="match status" value="1"/>
</dbReference>
<proteinExistence type="predicted"/>
<dbReference type="InterPro" id="IPR000843">
    <property type="entry name" value="HTH_LacI"/>
</dbReference>
<dbReference type="SMART" id="SM00354">
    <property type="entry name" value="HTH_LACI"/>
    <property type="match status" value="1"/>
</dbReference>
<dbReference type="PRINTS" id="PR00036">
    <property type="entry name" value="HTHLACI"/>
</dbReference>
<dbReference type="PROSITE" id="PS50932">
    <property type="entry name" value="HTH_LACI_2"/>
    <property type="match status" value="1"/>
</dbReference>
<keyword evidence="1" id="KW-0805">Transcription regulation</keyword>
<dbReference type="EMBL" id="SMRU01000032">
    <property type="protein sequence ID" value="TDF91191.1"/>
    <property type="molecule type" value="Genomic_DNA"/>
</dbReference>
<dbReference type="PANTHER" id="PTHR30146:SF109">
    <property type="entry name" value="HTH-TYPE TRANSCRIPTIONAL REGULATOR GALS"/>
    <property type="match status" value="1"/>
</dbReference>
<dbReference type="RefSeq" id="WP_133206298.1">
    <property type="nucleotide sequence ID" value="NZ_SMRU01000032.1"/>
</dbReference>
<dbReference type="GO" id="GO:0003700">
    <property type="term" value="F:DNA-binding transcription factor activity"/>
    <property type="evidence" value="ECO:0007669"/>
    <property type="project" value="TreeGrafter"/>
</dbReference>